<keyword evidence="3" id="KW-1185">Reference proteome</keyword>
<feature type="compositionally biased region" description="Basic and acidic residues" evidence="1">
    <location>
        <begin position="227"/>
        <end position="239"/>
    </location>
</feature>
<feature type="region of interest" description="Disordered" evidence="1">
    <location>
        <begin position="205"/>
        <end position="246"/>
    </location>
</feature>
<dbReference type="Proteomes" id="UP000187209">
    <property type="component" value="Unassembled WGS sequence"/>
</dbReference>
<dbReference type="AlphaFoldDB" id="A0A1R2B4A6"/>
<protein>
    <submittedName>
        <fullName evidence="2">Uncharacterized protein</fullName>
    </submittedName>
</protein>
<evidence type="ECO:0000313" key="3">
    <source>
        <dbReference type="Proteomes" id="UP000187209"/>
    </source>
</evidence>
<dbReference type="OrthoDB" id="437249at2759"/>
<comment type="caution">
    <text evidence="2">The sequence shown here is derived from an EMBL/GenBank/DDBJ whole genome shotgun (WGS) entry which is preliminary data.</text>
</comment>
<proteinExistence type="predicted"/>
<accession>A0A1R2B4A6</accession>
<feature type="compositionally biased region" description="Low complexity" evidence="1">
    <location>
        <begin position="209"/>
        <end position="226"/>
    </location>
</feature>
<name>A0A1R2B4A6_9CILI</name>
<feature type="compositionally biased region" description="Polar residues" evidence="1">
    <location>
        <begin position="42"/>
        <end position="64"/>
    </location>
</feature>
<dbReference type="PANTHER" id="PTHR38130">
    <property type="entry name" value="EF-HAND DOMAIN-CONTAINING PROTEIN"/>
    <property type="match status" value="1"/>
</dbReference>
<dbReference type="EMBL" id="MPUH01000983">
    <property type="protein sequence ID" value="OMJ71505.1"/>
    <property type="molecule type" value="Genomic_DNA"/>
</dbReference>
<sequence>MIGKDIKARESMSLKTDDIPGASPQLKGYQYTNKLSYINSTTGIDKSSPHSTSFTTNRQVNPLNPNYILPSSPPKQYTPPKFIRDTLDTHDIQGTSPTNLSRNHIRNTLDVSDIATRTKINEKTSSPKDAIPGTSPKAHVNVNFPPHNRNFDVSDIQGGSVIALAGSCTFEQQKLRVKDLMNCKIPIKIRNSVFGSLSGNASPNSISPLGSPKNGSLNNSKSLNSLKTDDTRKSIDLKKQVPKTLN</sequence>
<feature type="region of interest" description="Disordered" evidence="1">
    <location>
        <begin position="42"/>
        <end position="75"/>
    </location>
</feature>
<dbReference type="PANTHER" id="PTHR38130:SF1">
    <property type="entry name" value="EF-HAND DOMAIN-CONTAINING PROTEIN"/>
    <property type="match status" value="1"/>
</dbReference>
<evidence type="ECO:0000313" key="2">
    <source>
        <dbReference type="EMBL" id="OMJ71505.1"/>
    </source>
</evidence>
<reference evidence="2 3" key="1">
    <citation type="submission" date="2016-11" db="EMBL/GenBank/DDBJ databases">
        <title>The macronuclear genome of Stentor coeruleus: a giant cell with tiny introns.</title>
        <authorList>
            <person name="Slabodnick M."/>
            <person name="Ruby J.G."/>
            <person name="Reiff S.B."/>
            <person name="Swart E.C."/>
            <person name="Gosai S."/>
            <person name="Prabakaran S."/>
            <person name="Witkowska E."/>
            <person name="Larue G.E."/>
            <person name="Fisher S."/>
            <person name="Freeman R.M."/>
            <person name="Gunawardena J."/>
            <person name="Chu W."/>
            <person name="Stover N.A."/>
            <person name="Gregory B.D."/>
            <person name="Nowacki M."/>
            <person name="Derisi J."/>
            <person name="Roy S.W."/>
            <person name="Marshall W.F."/>
            <person name="Sood P."/>
        </authorList>
    </citation>
    <scope>NUCLEOTIDE SEQUENCE [LARGE SCALE GENOMIC DNA]</scope>
    <source>
        <strain evidence="2">WM001</strain>
    </source>
</reference>
<evidence type="ECO:0000256" key="1">
    <source>
        <dbReference type="SAM" id="MobiDB-lite"/>
    </source>
</evidence>
<organism evidence="2 3">
    <name type="scientific">Stentor coeruleus</name>
    <dbReference type="NCBI Taxonomy" id="5963"/>
    <lineage>
        <taxon>Eukaryota</taxon>
        <taxon>Sar</taxon>
        <taxon>Alveolata</taxon>
        <taxon>Ciliophora</taxon>
        <taxon>Postciliodesmatophora</taxon>
        <taxon>Heterotrichea</taxon>
        <taxon>Heterotrichida</taxon>
        <taxon>Stentoridae</taxon>
        <taxon>Stentor</taxon>
    </lineage>
</organism>
<gene>
    <name evidence="2" type="ORF">SteCoe_30257</name>
</gene>